<feature type="transmembrane region" description="Helical" evidence="1">
    <location>
        <begin position="12"/>
        <end position="33"/>
    </location>
</feature>
<keyword evidence="1" id="KW-0812">Transmembrane</keyword>
<keyword evidence="3" id="KW-1185">Reference proteome</keyword>
<organism evidence="2 3">
    <name type="scientific">Anisodus acutangulus</name>
    <dbReference type="NCBI Taxonomy" id="402998"/>
    <lineage>
        <taxon>Eukaryota</taxon>
        <taxon>Viridiplantae</taxon>
        <taxon>Streptophyta</taxon>
        <taxon>Embryophyta</taxon>
        <taxon>Tracheophyta</taxon>
        <taxon>Spermatophyta</taxon>
        <taxon>Magnoliopsida</taxon>
        <taxon>eudicotyledons</taxon>
        <taxon>Gunneridae</taxon>
        <taxon>Pentapetalae</taxon>
        <taxon>asterids</taxon>
        <taxon>lamiids</taxon>
        <taxon>Solanales</taxon>
        <taxon>Solanaceae</taxon>
        <taxon>Solanoideae</taxon>
        <taxon>Hyoscyameae</taxon>
        <taxon>Anisodus</taxon>
    </lineage>
</organism>
<sequence length="84" mass="9043">MKMSVGTAWGTQLIRIVSLCGTGLSSLAAMTMLSSRGITSSFTAPQAVTARGMSLKDNVRAMAAIRCRYPKVRQIDSISEAYRI</sequence>
<gene>
    <name evidence="2" type="ORF">K7X08_037868</name>
</gene>
<evidence type="ECO:0000313" key="3">
    <source>
        <dbReference type="Proteomes" id="UP001152561"/>
    </source>
</evidence>
<protein>
    <submittedName>
        <fullName evidence="2">Uncharacterized protein</fullName>
    </submittedName>
</protein>
<proteinExistence type="predicted"/>
<reference evidence="3" key="1">
    <citation type="journal article" date="2023" name="Proc. Natl. Acad. Sci. U.S.A.">
        <title>Genomic and structural basis for evolution of tropane alkaloid biosynthesis.</title>
        <authorList>
            <person name="Wanga Y.-J."/>
            <person name="Taina T."/>
            <person name="Yua J.-Y."/>
            <person name="Lia J."/>
            <person name="Xua B."/>
            <person name="Chenc J."/>
            <person name="D'Auriad J.C."/>
            <person name="Huanga J.-P."/>
            <person name="Huanga S.-X."/>
        </authorList>
    </citation>
    <scope>NUCLEOTIDE SEQUENCE [LARGE SCALE GENOMIC DNA]</scope>
    <source>
        <strain evidence="3">cv. KIB-2019</strain>
    </source>
</reference>
<dbReference type="Proteomes" id="UP001152561">
    <property type="component" value="Unassembled WGS sequence"/>
</dbReference>
<evidence type="ECO:0000256" key="1">
    <source>
        <dbReference type="SAM" id="Phobius"/>
    </source>
</evidence>
<comment type="caution">
    <text evidence="2">The sequence shown here is derived from an EMBL/GenBank/DDBJ whole genome shotgun (WGS) entry which is preliminary data.</text>
</comment>
<keyword evidence="1" id="KW-1133">Transmembrane helix</keyword>
<dbReference type="EMBL" id="JAJAGQ010000002">
    <property type="protein sequence ID" value="KAJ8570896.1"/>
    <property type="molecule type" value="Genomic_DNA"/>
</dbReference>
<name>A0A9Q1RSF0_9SOLA</name>
<evidence type="ECO:0000313" key="2">
    <source>
        <dbReference type="EMBL" id="KAJ8570896.1"/>
    </source>
</evidence>
<dbReference type="AlphaFoldDB" id="A0A9Q1RSF0"/>
<accession>A0A9Q1RSF0</accession>
<keyword evidence="1" id="KW-0472">Membrane</keyword>